<proteinExistence type="predicted"/>
<evidence type="ECO:0000313" key="2">
    <source>
        <dbReference type="Proteomes" id="UP000284706"/>
    </source>
</evidence>
<dbReference type="EMBL" id="NHYE01001376">
    <property type="protein sequence ID" value="PPQ96379.1"/>
    <property type="molecule type" value="Genomic_DNA"/>
</dbReference>
<organism evidence="1 2">
    <name type="scientific">Gymnopilus dilepis</name>
    <dbReference type="NCBI Taxonomy" id="231916"/>
    <lineage>
        <taxon>Eukaryota</taxon>
        <taxon>Fungi</taxon>
        <taxon>Dikarya</taxon>
        <taxon>Basidiomycota</taxon>
        <taxon>Agaricomycotina</taxon>
        <taxon>Agaricomycetes</taxon>
        <taxon>Agaricomycetidae</taxon>
        <taxon>Agaricales</taxon>
        <taxon>Agaricineae</taxon>
        <taxon>Hymenogastraceae</taxon>
        <taxon>Gymnopilus</taxon>
    </lineage>
</organism>
<dbReference type="AlphaFoldDB" id="A0A409Y055"/>
<comment type="caution">
    <text evidence="1">The sequence shown here is derived from an EMBL/GenBank/DDBJ whole genome shotgun (WGS) entry which is preliminary data.</text>
</comment>
<name>A0A409Y055_9AGAR</name>
<keyword evidence="2" id="KW-1185">Reference proteome</keyword>
<reference evidence="1 2" key="1">
    <citation type="journal article" date="2018" name="Evol. Lett.">
        <title>Horizontal gene cluster transfer increased hallucinogenic mushroom diversity.</title>
        <authorList>
            <person name="Reynolds H.T."/>
            <person name="Vijayakumar V."/>
            <person name="Gluck-Thaler E."/>
            <person name="Korotkin H.B."/>
            <person name="Matheny P.B."/>
            <person name="Slot J.C."/>
        </authorList>
    </citation>
    <scope>NUCLEOTIDE SEQUENCE [LARGE SCALE GENOMIC DNA]</scope>
    <source>
        <strain evidence="1 2">SRW20</strain>
    </source>
</reference>
<protein>
    <submittedName>
        <fullName evidence="1">Uncharacterized protein</fullName>
    </submittedName>
</protein>
<gene>
    <name evidence="1" type="ORF">CVT26_004981</name>
</gene>
<dbReference type="Proteomes" id="UP000284706">
    <property type="component" value="Unassembled WGS sequence"/>
</dbReference>
<accession>A0A409Y055</accession>
<feature type="non-terminal residue" evidence="1">
    <location>
        <position position="1"/>
    </location>
</feature>
<dbReference type="InParanoid" id="A0A409Y055"/>
<sequence>DSAAADLGDQVDHDHDYLCTGSGVKTQSAREEENGSLFMTEVGGLQLEVAFGSLKTGSGSGSGGACTSMIVDGGKEGKVLDREGKEARRGSDVRTREGFMLSQLRLFEAVRIAEGRRFKQRLRFPVAPKTDTRSAKRPRLGRREMDISGIMGSFCQCSWKSESTGSG</sequence>
<evidence type="ECO:0000313" key="1">
    <source>
        <dbReference type="EMBL" id="PPQ96379.1"/>
    </source>
</evidence>